<evidence type="ECO:0000256" key="6">
    <source>
        <dbReference type="ARBA" id="ARBA00022801"/>
    </source>
</evidence>
<gene>
    <name evidence="13" type="ORF">OXX778_LOCUS3975</name>
</gene>
<evidence type="ECO:0000259" key="11">
    <source>
        <dbReference type="SMART" id="SM00484"/>
    </source>
</evidence>
<dbReference type="PANTHER" id="PTHR11081">
    <property type="entry name" value="FLAP ENDONUCLEASE FAMILY MEMBER"/>
    <property type="match status" value="1"/>
</dbReference>
<evidence type="ECO:0000256" key="2">
    <source>
        <dbReference type="ARBA" id="ARBA00022722"/>
    </source>
</evidence>
<dbReference type="OrthoDB" id="2959108at2759"/>
<dbReference type="InterPro" id="IPR006084">
    <property type="entry name" value="XPG/Rad2"/>
</dbReference>
<feature type="region of interest" description="Disordered" evidence="10">
    <location>
        <begin position="93"/>
        <end position="117"/>
    </location>
</feature>
<sequence>MGVLNLWKIVSPCCNNIDLNELRNKTLAVDLSIWICENSIQSKSYNQTNTKPYLRALFFRCKYLLELNCKLIFVREGDVIDLKQDTMKKRNQMRFGGDNFSQSQPTTSSSQKPIQKRSRYDSVANECCELLKYLGITVIRSPCGEAEKACAYLNMIGRCDGVITEDSDVFLYGARTVYKNFSLDNKSALTIEEYKMDDIETQLGYNRESLIALGLFLGCDYDPKGIPGVGKEMACKFLNELKEQNETRVLDRLRNWSRNDLVSSSQATKYEDKIKKLIFNNGSNFPNEKIIQEFLEFSKMSEILLSKDKYLSIKWMRPCLMEIEIFNDVKQAWPYEYTCEKVIPLIIMYEYMDRSKISLRPIKINKKRKKSFIEYYEVIWSKMDQSIDRDLSDLKEYVTLEKMELFEKFHKDLVEEFNREIEGKKTKRSKKKKKEEKNQEDEFDDEMANSLIEMYENNGLDETVVRVVEVKEKSPVKKMTPKKVKKISKKDENKENYKIIVLDTDSECEEIEVKNSQVQEDDLDLNLLLKSFENINLKSAKKCEEKEKMPKKLTAEKCREKGPKKEDNLKKFEIDDDDIIEIPFSQRMKNLCKNSQINFQK</sequence>
<comment type="similarity">
    <text evidence="9">Belongs to the XPG/RAD2 endonuclease family. GEN subfamily.</text>
</comment>
<name>A0A813PE48_9BILA</name>
<proteinExistence type="inferred from homology"/>
<keyword evidence="6" id="KW-0378">Hydrolase</keyword>
<dbReference type="CDD" id="cd09869">
    <property type="entry name" value="PIN_GEN1"/>
    <property type="match status" value="1"/>
</dbReference>
<organism evidence="13 14">
    <name type="scientific">Brachionus calyciflorus</name>
    <dbReference type="NCBI Taxonomy" id="104777"/>
    <lineage>
        <taxon>Eukaryota</taxon>
        <taxon>Metazoa</taxon>
        <taxon>Spiralia</taxon>
        <taxon>Gnathifera</taxon>
        <taxon>Rotifera</taxon>
        <taxon>Eurotatoria</taxon>
        <taxon>Monogononta</taxon>
        <taxon>Pseudotrocha</taxon>
        <taxon>Ploima</taxon>
        <taxon>Brachionidae</taxon>
        <taxon>Brachionus</taxon>
    </lineage>
</organism>
<dbReference type="SUPFAM" id="SSF47807">
    <property type="entry name" value="5' to 3' exonuclease, C-terminal subdomain"/>
    <property type="match status" value="1"/>
</dbReference>
<evidence type="ECO:0000256" key="4">
    <source>
        <dbReference type="ARBA" id="ARBA00022759"/>
    </source>
</evidence>
<dbReference type="InterPro" id="IPR036279">
    <property type="entry name" value="5-3_exonuclease_C_sf"/>
</dbReference>
<dbReference type="GO" id="GO:0017108">
    <property type="term" value="F:5'-flap endonuclease activity"/>
    <property type="evidence" value="ECO:0007669"/>
    <property type="project" value="TreeGrafter"/>
</dbReference>
<keyword evidence="4" id="KW-0255">Endonuclease</keyword>
<dbReference type="AlphaFoldDB" id="A0A813PE48"/>
<dbReference type="FunFam" id="1.10.150.20:FF:000030">
    <property type="entry name" value="Flap endonuclease GEN-like 1"/>
    <property type="match status" value="1"/>
</dbReference>
<dbReference type="GO" id="GO:0046872">
    <property type="term" value="F:metal ion binding"/>
    <property type="evidence" value="ECO:0007669"/>
    <property type="project" value="UniProtKB-KW"/>
</dbReference>
<evidence type="ECO:0000313" key="14">
    <source>
        <dbReference type="Proteomes" id="UP000663879"/>
    </source>
</evidence>
<evidence type="ECO:0000256" key="8">
    <source>
        <dbReference type="ARBA" id="ARBA00023204"/>
    </source>
</evidence>
<evidence type="ECO:0000256" key="7">
    <source>
        <dbReference type="ARBA" id="ARBA00022842"/>
    </source>
</evidence>
<comment type="caution">
    <text evidence="13">The sequence shown here is derived from an EMBL/GenBank/DDBJ whole genome shotgun (WGS) entry which is preliminary data.</text>
</comment>
<keyword evidence="5" id="KW-0227">DNA damage</keyword>
<reference evidence="13" key="1">
    <citation type="submission" date="2021-02" db="EMBL/GenBank/DDBJ databases">
        <authorList>
            <person name="Nowell W R."/>
        </authorList>
    </citation>
    <scope>NUCLEOTIDE SEQUENCE</scope>
    <source>
        <strain evidence="13">Ploen Becks lab</strain>
    </source>
</reference>
<protein>
    <recommendedName>
        <fullName evidence="15">Flap endonuclease GEN</fullName>
    </recommendedName>
</protein>
<dbReference type="Proteomes" id="UP000663879">
    <property type="component" value="Unassembled WGS sequence"/>
</dbReference>
<dbReference type="SUPFAM" id="SSF88723">
    <property type="entry name" value="PIN domain-like"/>
    <property type="match status" value="1"/>
</dbReference>
<evidence type="ECO:0000256" key="10">
    <source>
        <dbReference type="SAM" id="MobiDB-lite"/>
    </source>
</evidence>
<dbReference type="PANTHER" id="PTHR11081:SF70">
    <property type="entry name" value="FLAP ENDONUCLEASE GEN HOMOLOG 1"/>
    <property type="match status" value="1"/>
</dbReference>
<dbReference type="EMBL" id="CAJNOC010000374">
    <property type="protein sequence ID" value="CAF0752125.1"/>
    <property type="molecule type" value="Genomic_DNA"/>
</dbReference>
<feature type="compositionally biased region" description="Low complexity" evidence="10">
    <location>
        <begin position="101"/>
        <end position="111"/>
    </location>
</feature>
<dbReference type="Gene3D" id="3.40.50.1010">
    <property type="entry name" value="5'-nuclease"/>
    <property type="match status" value="1"/>
</dbReference>
<keyword evidence="2" id="KW-0540">Nuclease</keyword>
<dbReference type="InterPro" id="IPR029060">
    <property type="entry name" value="PIN-like_dom_sf"/>
</dbReference>
<evidence type="ECO:0000256" key="5">
    <source>
        <dbReference type="ARBA" id="ARBA00022763"/>
    </source>
</evidence>
<accession>A0A813PE48</accession>
<dbReference type="InterPro" id="IPR041012">
    <property type="entry name" value="GEN_chromo"/>
</dbReference>
<keyword evidence="14" id="KW-1185">Reference proteome</keyword>
<keyword evidence="3" id="KW-0479">Metal-binding</keyword>
<dbReference type="InterPro" id="IPR006086">
    <property type="entry name" value="XPG-I_dom"/>
</dbReference>
<dbReference type="GO" id="GO:0006281">
    <property type="term" value="P:DNA repair"/>
    <property type="evidence" value="ECO:0007669"/>
    <property type="project" value="UniProtKB-KW"/>
</dbReference>
<dbReference type="Pfam" id="PF00867">
    <property type="entry name" value="XPG_I"/>
    <property type="match status" value="1"/>
</dbReference>
<dbReference type="PRINTS" id="PR00853">
    <property type="entry name" value="XPGRADSUPER"/>
</dbReference>
<dbReference type="Pfam" id="PF00752">
    <property type="entry name" value="XPG_N"/>
    <property type="match status" value="1"/>
</dbReference>
<evidence type="ECO:0000259" key="12">
    <source>
        <dbReference type="SMART" id="SM00485"/>
    </source>
</evidence>
<dbReference type="GO" id="GO:0000400">
    <property type="term" value="F:four-way junction DNA binding"/>
    <property type="evidence" value="ECO:0007669"/>
    <property type="project" value="TreeGrafter"/>
</dbReference>
<evidence type="ECO:0008006" key="15">
    <source>
        <dbReference type="Google" id="ProtNLM"/>
    </source>
</evidence>
<dbReference type="SMART" id="SM00484">
    <property type="entry name" value="XPGI"/>
    <property type="match status" value="1"/>
</dbReference>
<feature type="domain" description="XPG N-terminal" evidence="12">
    <location>
        <begin position="1"/>
        <end position="97"/>
    </location>
</feature>
<dbReference type="Gene3D" id="1.10.150.20">
    <property type="entry name" value="5' to 3' exonuclease, C-terminal subdomain"/>
    <property type="match status" value="1"/>
</dbReference>
<dbReference type="GO" id="GO:0008821">
    <property type="term" value="F:crossover junction DNA endonuclease activity"/>
    <property type="evidence" value="ECO:0007669"/>
    <property type="project" value="UniProtKB-ARBA"/>
</dbReference>
<feature type="domain" description="XPG-I" evidence="11">
    <location>
        <begin position="132"/>
        <end position="205"/>
    </location>
</feature>
<keyword evidence="8" id="KW-0234">DNA repair</keyword>
<evidence type="ECO:0000256" key="1">
    <source>
        <dbReference type="ARBA" id="ARBA00001946"/>
    </source>
</evidence>
<evidence type="ECO:0000256" key="3">
    <source>
        <dbReference type="ARBA" id="ARBA00022723"/>
    </source>
</evidence>
<dbReference type="Pfam" id="PF18704">
    <property type="entry name" value="Chromo_2"/>
    <property type="match status" value="1"/>
</dbReference>
<dbReference type="InterPro" id="IPR006085">
    <property type="entry name" value="XPG_DNA_repair_N"/>
</dbReference>
<comment type="cofactor">
    <cofactor evidence="1">
        <name>Mg(2+)</name>
        <dbReference type="ChEBI" id="CHEBI:18420"/>
    </cofactor>
</comment>
<evidence type="ECO:0000256" key="9">
    <source>
        <dbReference type="ARBA" id="ARBA00038112"/>
    </source>
</evidence>
<keyword evidence="7" id="KW-0460">Magnesium</keyword>
<dbReference type="SMART" id="SM00485">
    <property type="entry name" value="XPGN"/>
    <property type="match status" value="1"/>
</dbReference>
<evidence type="ECO:0000313" key="13">
    <source>
        <dbReference type="EMBL" id="CAF0752125.1"/>
    </source>
</evidence>